<evidence type="ECO:0000313" key="3">
    <source>
        <dbReference type="Proteomes" id="UP000321934"/>
    </source>
</evidence>
<reference evidence="2 3" key="1">
    <citation type="journal article" date="2019" name="ISME J.">
        <title>Deianiraea, an extracellular bacterium associated with the ciliate Paramecium, suggests an alternative scenario for the evolution of Rickettsiales.</title>
        <authorList>
            <person name="Castelli M."/>
            <person name="Sabaneyeva E."/>
            <person name="Lanzoni O."/>
            <person name="Lebedeva N."/>
            <person name="Floriano A.M."/>
            <person name="Gaiarsa S."/>
            <person name="Benken K."/>
            <person name="Modeo L."/>
            <person name="Bandi C."/>
            <person name="Potekhin A."/>
            <person name="Sassera D."/>
            <person name="Petroni G."/>
        </authorList>
    </citation>
    <scope>NUCLEOTIDE SEQUENCE [LARGE SCALE GENOMIC DNA]</scope>
    <source>
        <strain evidence="2">CyL4-1</strain>
    </source>
</reference>
<name>A0A5B8XE98_9RICK</name>
<sequence>MQNGNLDEMDFQVTDYSIKNLNENIINALLKQAKINPEKTIQEYKFLLNKRKVDIIENAKKSIKDIKDYNEIEDILRYAVENKKYNLANEIKDYYLDIISLRTLLKQAKINPEKAAEGAKVLLNQGSQEAIGNAQNVCDNIDKIGIDVVRKSAILDFKKAFSGYKNSAKTDNDKNRFIFNLGCIIDDLNLSFAKIKMPRKSWNNIKNYEKWRSELSKQAIRDLENIFTQYQTGEMSQRGFISLASGIISNFITCISSNEKLKEMCNEDGKRMQPRSVMITKHIKGNGLGLNVNLKKPSREISEVGKRSSSDQEKSKAKRELIKVKAKGSGGVVDFGSKEVSQIRSL</sequence>
<evidence type="ECO:0000256" key="1">
    <source>
        <dbReference type="SAM" id="MobiDB-lite"/>
    </source>
</evidence>
<dbReference type="RefSeq" id="WP_146820933.1">
    <property type="nucleotide sequence ID" value="NZ_CP029077.1"/>
</dbReference>
<feature type="region of interest" description="Disordered" evidence="1">
    <location>
        <begin position="299"/>
        <end position="319"/>
    </location>
</feature>
<keyword evidence="3" id="KW-1185">Reference proteome</keyword>
<dbReference type="AlphaFoldDB" id="A0A5B8XE98"/>
<proteinExistence type="predicted"/>
<dbReference type="Proteomes" id="UP000321934">
    <property type="component" value="Chromosome"/>
</dbReference>
<protein>
    <submittedName>
        <fullName evidence="2">Uncharacterized protein</fullName>
    </submittedName>
</protein>
<gene>
    <name evidence="2" type="ORF">Deia_00882</name>
</gene>
<organism evidence="2 3">
    <name type="scientific">Candidatus Deianiraea vastatrix</name>
    <dbReference type="NCBI Taxonomy" id="2163644"/>
    <lineage>
        <taxon>Bacteria</taxon>
        <taxon>Pseudomonadati</taxon>
        <taxon>Pseudomonadota</taxon>
        <taxon>Alphaproteobacteria</taxon>
        <taxon>Rickettsiales</taxon>
        <taxon>Candidatus Deianiraeaceae</taxon>
        <taxon>Candidatus Deianiraea</taxon>
    </lineage>
</organism>
<evidence type="ECO:0000313" key="2">
    <source>
        <dbReference type="EMBL" id="QED23669.1"/>
    </source>
</evidence>
<accession>A0A5B8XE98</accession>
<dbReference type="EMBL" id="CP029077">
    <property type="protein sequence ID" value="QED23669.1"/>
    <property type="molecule type" value="Genomic_DNA"/>
</dbReference>